<feature type="region of interest" description="Disordered" evidence="1">
    <location>
        <begin position="1"/>
        <end position="54"/>
    </location>
</feature>
<protein>
    <submittedName>
        <fullName evidence="2">Uncharacterized protein</fullName>
    </submittedName>
</protein>
<name>X1MDE5_9ZZZZ</name>
<organism evidence="2">
    <name type="scientific">marine sediment metagenome</name>
    <dbReference type="NCBI Taxonomy" id="412755"/>
    <lineage>
        <taxon>unclassified sequences</taxon>
        <taxon>metagenomes</taxon>
        <taxon>ecological metagenomes</taxon>
    </lineage>
</organism>
<dbReference type="AlphaFoldDB" id="X1MDE5"/>
<accession>X1MDE5</accession>
<comment type="caution">
    <text evidence="2">The sequence shown here is derived from an EMBL/GenBank/DDBJ whole genome shotgun (WGS) entry which is preliminary data.</text>
</comment>
<gene>
    <name evidence="2" type="ORF">S06H3_11004</name>
</gene>
<dbReference type="EMBL" id="BARV01005229">
    <property type="protein sequence ID" value="GAI12705.1"/>
    <property type="molecule type" value="Genomic_DNA"/>
</dbReference>
<reference evidence="2" key="1">
    <citation type="journal article" date="2014" name="Front. Microbiol.">
        <title>High frequency of phylogenetically diverse reductive dehalogenase-homologous genes in deep subseafloor sedimentary metagenomes.</title>
        <authorList>
            <person name="Kawai M."/>
            <person name="Futagami T."/>
            <person name="Toyoda A."/>
            <person name="Takaki Y."/>
            <person name="Nishi S."/>
            <person name="Hori S."/>
            <person name="Arai W."/>
            <person name="Tsubouchi T."/>
            <person name="Morono Y."/>
            <person name="Uchiyama I."/>
            <person name="Ito T."/>
            <person name="Fujiyama A."/>
            <person name="Inagaki F."/>
            <person name="Takami H."/>
        </authorList>
    </citation>
    <scope>NUCLEOTIDE SEQUENCE</scope>
    <source>
        <strain evidence="2">Expedition CK06-06</strain>
    </source>
</reference>
<sequence>MLGSYGLGGSLTEYQEKDGYSYGSNEDTPLLPPDAGGWKERDRKSSGGLGGIGC</sequence>
<evidence type="ECO:0000313" key="2">
    <source>
        <dbReference type="EMBL" id="GAI12705.1"/>
    </source>
</evidence>
<proteinExistence type="predicted"/>
<evidence type="ECO:0000256" key="1">
    <source>
        <dbReference type="SAM" id="MobiDB-lite"/>
    </source>
</evidence>